<name>A0A1G4JVL0_9SACH</name>
<dbReference type="GO" id="GO:0047661">
    <property type="term" value="F:amino-acid racemase activity"/>
    <property type="evidence" value="ECO:0007669"/>
    <property type="project" value="InterPro"/>
</dbReference>
<dbReference type="PANTHER" id="PTHR28047:SF5">
    <property type="entry name" value="PROTEIN DCG1"/>
    <property type="match status" value="1"/>
</dbReference>
<evidence type="ECO:0000313" key="2">
    <source>
        <dbReference type="EMBL" id="SCU95049.1"/>
    </source>
</evidence>
<dbReference type="InterPro" id="IPR015942">
    <property type="entry name" value="Asp/Glu/hydantoin_racemase"/>
</dbReference>
<accession>A0A1G4JVL0</accession>
<evidence type="ECO:0000256" key="1">
    <source>
        <dbReference type="ARBA" id="ARBA00038414"/>
    </source>
</evidence>
<reference evidence="3" key="1">
    <citation type="submission" date="2016-03" db="EMBL/GenBank/DDBJ databases">
        <authorList>
            <person name="Devillers H."/>
        </authorList>
    </citation>
    <scope>NUCLEOTIDE SEQUENCE [LARGE SCALE GENOMIC DNA]</scope>
</reference>
<keyword evidence="3" id="KW-1185">Reference proteome</keyword>
<dbReference type="AlphaFoldDB" id="A0A1G4JVL0"/>
<dbReference type="STRING" id="1230905.A0A1G4JVL0"/>
<protein>
    <submittedName>
        <fullName evidence="2">LAMI_0F00738g1_1</fullName>
    </submittedName>
</protein>
<dbReference type="Pfam" id="PF01177">
    <property type="entry name" value="Asp_Glu_race"/>
    <property type="match status" value="1"/>
</dbReference>
<dbReference type="InterPro" id="IPR053714">
    <property type="entry name" value="Iso_Racemase_Enz_sf"/>
</dbReference>
<sequence length="238" mass="25340">MKFLVINPNSTAAMTEALETSLRGYLDAAYKETDLRPELSFFTGPSDAPAQIDGSAASVVSTRTCLRALAETDTSGLAGVLVACFSDHPLVGELRARLPRTTLVVGILDAAVATCVARGVPYSVITSNDEWVALLDAAIARLAGPAIPLGLWRGTVASGVPVLDLHKDENWERVKKVISEENIQARSSQSIILGCAGFSGLEDKLHEAFPDVSFIDSVVCGLEMLVSQARLRRCEPGE</sequence>
<proteinExistence type="inferred from homology"/>
<dbReference type="EMBL" id="LT598467">
    <property type="protein sequence ID" value="SCU95049.1"/>
    <property type="molecule type" value="Genomic_DNA"/>
</dbReference>
<gene>
    <name evidence="2" type="ORF">LAMI_0F00738G</name>
</gene>
<dbReference type="OrthoDB" id="412018at2759"/>
<evidence type="ECO:0000313" key="3">
    <source>
        <dbReference type="Proteomes" id="UP000191024"/>
    </source>
</evidence>
<dbReference type="Gene3D" id="3.40.50.12500">
    <property type="match status" value="1"/>
</dbReference>
<comment type="similarity">
    <text evidence="1">Belongs to the HyuE racemase family.</text>
</comment>
<dbReference type="PANTHER" id="PTHR28047">
    <property type="entry name" value="PROTEIN DCG1"/>
    <property type="match status" value="1"/>
</dbReference>
<organism evidence="2 3">
    <name type="scientific">Lachancea mirantina</name>
    <dbReference type="NCBI Taxonomy" id="1230905"/>
    <lineage>
        <taxon>Eukaryota</taxon>
        <taxon>Fungi</taxon>
        <taxon>Dikarya</taxon>
        <taxon>Ascomycota</taxon>
        <taxon>Saccharomycotina</taxon>
        <taxon>Saccharomycetes</taxon>
        <taxon>Saccharomycetales</taxon>
        <taxon>Saccharomycetaceae</taxon>
        <taxon>Lachancea</taxon>
    </lineage>
</organism>
<dbReference type="InterPro" id="IPR052186">
    <property type="entry name" value="Hydantoin_racemase-like"/>
</dbReference>
<dbReference type="Proteomes" id="UP000191024">
    <property type="component" value="Chromosome F"/>
</dbReference>